<dbReference type="Pfam" id="PF04116">
    <property type="entry name" value="FA_hydroxylase"/>
    <property type="match status" value="1"/>
</dbReference>
<dbReference type="FunCoup" id="E1ZHV9">
    <property type="interactions" value="102"/>
</dbReference>
<dbReference type="InParanoid" id="E1ZHV9"/>
<sequence>EELQQKRVKRAEARRREQLTYQFAAIAASVGVTALAGFATYYRITCYLANDQAFPYLDLACTLALAAGAAFGMEMYARWVHKDMWHDNPVGYILHKSHHEPRTGPFEANDIYAIVNAVPAMALCLYGFLRPDVWGSLCFGAGLGITLFGISYMFVHDGLVHRRFPVGPIADLPAMKRIVVAHQLHHSEKYGGVPFGMFLGPQELEAVGAGPELDRMVAEFDAARAKKAGATAGAGRR</sequence>
<evidence type="ECO:0000256" key="4">
    <source>
        <dbReference type="ARBA" id="ARBA00026097"/>
    </source>
</evidence>
<organism evidence="8">
    <name type="scientific">Chlorella variabilis</name>
    <name type="common">Green alga</name>
    <dbReference type="NCBI Taxonomy" id="554065"/>
    <lineage>
        <taxon>Eukaryota</taxon>
        <taxon>Viridiplantae</taxon>
        <taxon>Chlorophyta</taxon>
        <taxon>core chlorophytes</taxon>
        <taxon>Trebouxiophyceae</taxon>
        <taxon>Chlorellales</taxon>
        <taxon>Chlorellaceae</taxon>
        <taxon>Chlorella clade</taxon>
        <taxon>Chlorella</taxon>
    </lineage>
</organism>
<dbReference type="EMBL" id="GL433847">
    <property type="protein sequence ID" value="EFN54530.1"/>
    <property type="molecule type" value="Genomic_DNA"/>
</dbReference>
<dbReference type="InterPro" id="IPR006694">
    <property type="entry name" value="Fatty_acid_hydroxylase"/>
</dbReference>
<dbReference type="STRING" id="554065.E1ZHV9"/>
<feature type="non-terminal residue" evidence="7">
    <location>
        <position position="1"/>
    </location>
</feature>
<dbReference type="PANTHER" id="PTHR31899">
    <property type="entry name" value="BETA-CAROTENE 3-HYDROXYLASE 1, CHLOROPLASTIC"/>
    <property type="match status" value="1"/>
</dbReference>
<evidence type="ECO:0000256" key="2">
    <source>
        <dbReference type="ARBA" id="ARBA00022746"/>
    </source>
</evidence>
<accession>E1ZHV9</accession>
<name>E1ZHV9_CHLVA</name>
<keyword evidence="8" id="KW-1185">Reference proteome</keyword>
<proteinExistence type="inferred from homology"/>
<keyword evidence="2" id="KW-0125">Carotenoid biosynthesis</keyword>
<evidence type="ECO:0000256" key="1">
    <source>
        <dbReference type="ARBA" id="ARBA00009324"/>
    </source>
</evidence>
<dbReference type="InterPro" id="IPR045019">
    <property type="entry name" value="BETA-OHASE-like"/>
</dbReference>
<dbReference type="GO" id="GO:0005506">
    <property type="term" value="F:iron ion binding"/>
    <property type="evidence" value="ECO:0007669"/>
    <property type="project" value="InterPro"/>
</dbReference>
<comment type="similarity">
    <text evidence="1">Belongs to the sterol desaturase family.</text>
</comment>
<feature type="transmembrane region" description="Helical" evidence="5">
    <location>
        <begin position="21"/>
        <end position="44"/>
    </location>
</feature>
<keyword evidence="5" id="KW-1133">Transmembrane helix</keyword>
<protein>
    <recommendedName>
        <fullName evidence="4">beta-carotene 3-hydroxylase</fullName>
        <ecNumber evidence="4">1.14.15.24</ecNumber>
    </recommendedName>
</protein>
<dbReference type="GO" id="GO:0010291">
    <property type="term" value="F:beta-carotene 3-hydroxylase activity"/>
    <property type="evidence" value="ECO:0007669"/>
    <property type="project" value="UniProtKB-EC"/>
</dbReference>
<keyword evidence="3" id="KW-0560">Oxidoreductase</keyword>
<dbReference type="EC" id="1.14.15.24" evidence="4"/>
<dbReference type="PANTHER" id="PTHR31899:SF9">
    <property type="entry name" value="BETA-CAROTENE 3-HYDROXYLASE 1, CHLOROPLASTIC"/>
    <property type="match status" value="1"/>
</dbReference>
<dbReference type="GO" id="GO:0016119">
    <property type="term" value="P:carotene metabolic process"/>
    <property type="evidence" value="ECO:0007669"/>
    <property type="project" value="TreeGrafter"/>
</dbReference>
<evidence type="ECO:0000259" key="6">
    <source>
        <dbReference type="Pfam" id="PF04116"/>
    </source>
</evidence>
<dbReference type="OMA" id="TQFGNSF"/>
<dbReference type="eggNOG" id="ENOG502QSIR">
    <property type="taxonomic scope" value="Eukaryota"/>
</dbReference>
<dbReference type="RefSeq" id="XP_005846632.1">
    <property type="nucleotide sequence ID" value="XM_005846570.1"/>
</dbReference>
<gene>
    <name evidence="7" type="ORF">CHLNCDRAFT_24463</name>
</gene>
<feature type="transmembrane region" description="Helical" evidence="5">
    <location>
        <begin position="111"/>
        <end position="128"/>
    </location>
</feature>
<evidence type="ECO:0000256" key="3">
    <source>
        <dbReference type="ARBA" id="ARBA00023002"/>
    </source>
</evidence>
<dbReference type="AlphaFoldDB" id="E1ZHV9"/>
<dbReference type="GO" id="GO:0009507">
    <property type="term" value="C:chloroplast"/>
    <property type="evidence" value="ECO:0007669"/>
    <property type="project" value="TreeGrafter"/>
</dbReference>
<dbReference type="GO" id="GO:0016123">
    <property type="term" value="P:xanthophyll biosynthetic process"/>
    <property type="evidence" value="ECO:0007669"/>
    <property type="project" value="TreeGrafter"/>
</dbReference>
<feature type="domain" description="Fatty acid hydroxylase" evidence="6">
    <location>
        <begin position="69"/>
        <end position="198"/>
    </location>
</feature>
<feature type="transmembrane region" description="Helical" evidence="5">
    <location>
        <begin position="56"/>
        <end position="77"/>
    </location>
</feature>
<reference evidence="7 8" key="1">
    <citation type="journal article" date="2010" name="Plant Cell">
        <title>The Chlorella variabilis NC64A genome reveals adaptation to photosymbiosis, coevolution with viruses, and cryptic sex.</title>
        <authorList>
            <person name="Blanc G."/>
            <person name="Duncan G."/>
            <person name="Agarkova I."/>
            <person name="Borodovsky M."/>
            <person name="Gurnon J."/>
            <person name="Kuo A."/>
            <person name="Lindquist E."/>
            <person name="Lucas S."/>
            <person name="Pangilinan J."/>
            <person name="Polle J."/>
            <person name="Salamov A."/>
            <person name="Terry A."/>
            <person name="Yamada T."/>
            <person name="Dunigan D.D."/>
            <person name="Grigoriev I.V."/>
            <person name="Claverie J.M."/>
            <person name="Van Etten J.L."/>
        </authorList>
    </citation>
    <scope>NUCLEOTIDE SEQUENCE [LARGE SCALE GENOMIC DNA]</scope>
    <source>
        <strain evidence="7 8">NC64A</strain>
    </source>
</reference>
<evidence type="ECO:0000256" key="5">
    <source>
        <dbReference type="SAM" id="Phobius"/>
    </source>
</evidence>
<evidence type="ECO:0000313" key="7">
    <source>
        <dbReference type="EMBL" id="EFN54530.1"/>
    </source>
</evidence>
<dbReference type="OrthoDB" id="9990796at2759"/>
<dbReference type="GeneID" id="17354150"/>
<evidence type="ECO:0000313" key="8">
    <source>
        <dbReference type="Proteomes" id="UP000008141"/>
    </source>
</evidence>
<keyword evidence="5" id="KW-0812">Transmembrane</keyword>
<keyword evidence="5" id="KW-0472">Membrane</keyword>
<feature type="transmembrane region" description="Helical" evidence="5">
    <location>
        <begin position="134"/>
        <end position="155"/>
    </location>
</feature>
<dbReference type="KEGG" id="cvr:CHLNCDRAFT_24463"/>
<dbReference type="Proteomes" id="UP000008141">
    <property type="component" value="Unassembled WGS sequence"/>
</dbReference>